<organism evidence="1 2">
    <name type="scientific">Serendipita indica (strain DSM 11827)</name>
    <name type="common">Root endophyte fungus</name>
    <name type="synonym">Piriformospora indica</name>
    <dbReference type="NCBI Taxonomy" id="1109443"/>
    <lineage>
        <taxon>Eukaryota</taxon>
        <taxon>Fungi</taxon>
        <taxon>Dikarya</taxon>
        <taxon>Basidiomycota</taxon>
        <taxon>Agaricomycotina</taxon>
        <taxon>Agaricomycetes</taxon>
        <taxon>Sebacinales</taxon>
        <taxon>Serendipitaceae</taxon>
        <taxon>Serendipita</taxon>
    </lineage>
</organism>
<comment type="caution">
    <text evidence="1">The sequence shown here is derived from an EMBL/GenBank/DDBJ whole genome shotgun (WGS) entry which is preliminary data.</text>
</comment>
<reference evidence="1 2" key="1">
    <citation type="journal article" date="2011" name="PLoS Pathog.">
        <title>Endophytic Life Strategies Decoded by Genome and Transcriptome Analyses of the Mutualistic Root Symbiont Piriformospora indica.</title>
        <authorList>
            <person name="Zuccaro A."/>
            <person name="Lahrmann U."/>
            <person name="Guldener U."/>
            <person name="Langen G."/>
            <person name="Pfiffi S."/>
            <person name="Biedenkopf D."/>
            <person name="Wong P."/>
            <person name="Samans B."/>
            <person name="Grimm C."/>
            <person name="Basiewicz M."/>
            <person name="Murat C."/>
            <person name="Martin F."/>
            <person name="Kogel K.H."/>
        </authorList>
    </citation>
    <scope>NUCLEOTIDE SEQUENCE [LARGE SCALE GENOMIC DNA]</scope>
    <source>
        <strain evidence="1 2">DSM 11827</strain>
    </source>
</reference>
<evidence type="ECO:0000313" key="2">
    <source>
        <dbReference type="Proteomes" id="UP000007148"/>
    </source>
</evidence>
<evidence type="ECO:0000313" key="1">
    <source>
        <dbReference type="EMBL" id="CCA73751.1"/>
    </source>
</evidence>
<dbReference type="InParanoid" id="G4TR08"/>
<dbReference type="HOGENOM" id="CLU_1008704_0_0_1"/>
<keyword evidence="2" id="KW-1185">Reference proteome</keyword>
<dbReference type="EMBL" id="CAFZ01000249">
    <property type="protein sequence ID" value="CCA73751.1"/>
    <property type="molecule type" value="Genomic_DNA"/>
</dbReference>
<accession>G4TR08</accession>
<sequence>MSEHSIESVVAAIPQVYERFTDRLLASSDDRKTQALLAKTTTQAEKHLKTLTLVINVADRCHNATSQLCAALSNPATINVRALQRIIEPLSTETGEIWKKISENEASILSEIPRNAEELSKKMEGLLDTRENSDKAHTLLKDIQEKVQELARTYANDNLILKLPARILIPAIGLGVDVVGDITAWNKNRLLRSIQTHYLAIEHLFDASDDLNSFLEQTRSLLSHWDSLAKWATEIAAELSKSTHSFDLRWSDLPQRAESLRNEFYRYKSIGIALFQTLHQHSWVTG</sequence>
<dbReference type="Proteomes" id="UP000007148">
    <property type="component" value="Unassembled WGS sequence"/>
</dbReference>
<name>G4TR08_SERID</name>
<proteinExistence type="predicted"/>
<protein>
    <submittedName>
        <fullName evidence="1">Uncharacterized protein</fullName>
    </submittedName>
</protein>
<dbReference type="AlphaFoldDB" id="G4TR08"/>
<gene>
    <name evidence="1" type="ORF">PIIN_07706</name>
</gene>